<organism evidence="3">
    <name type="scientific">Tetraselmis sp. GSL018</name>
    <dbReference type="NCBI Taxonomy" id="582737"/>
    <lineage>
        <taxon>Eukaryota</taxon>
        <taxon>Viridiplantae</taxon>
        <taxon>Chlorophyta</taxon>
        <taxon>core chlorophytes</taxon>
        <taxon>Chlorodendrophyceae</taxon>
        <taxon>Chlorodendrales</taxon>
        <taxon>Chlorodendraceae</taxon>
        <taxon>Tetraselmis</taxon>
    </lineage>
</organism>
<dbReference type="GO" id="GO:0004672">
    <property type="term" value="F:protein kinase activity"/>
    <property type="evidence" value="ECO:0007669"/>
    <property type="project" value="InterPro"/>
</dbReference>
<dbReference type="AlphaFoldDB" id="A0A061S498"/>
<feature type="compositionally biased region" description="Low complexity" evidence="1">
    <location>
        <begin position="563"/>
        <end position="583"/>
    </location>
</feature>
<dbReference type="SUPFAM" id="SSF56112">
    <property type="entry name" value="Protein kinase-like (PK-like)"/>
    <property type="match status" value="1"/>
</dbReference>
<proteinExistence type="predicted"/>
<reference evidence="3" key="1">
    <citation type="submission" date="2014-05" db="EMBL/GenBank/DDBJ databases">
        <title>The transcriptome of the halophilic microalga Tetraselmis sp. GSL018 isolated from the Great Salt Lake, Utah.</title>
        <authorList>
            <person name="Jinkerson R.E."/>
            <person name="D'Adamo S."/>
            <person name="Posewitz M.C."/>
        </authorList>
    </citation>
    <scope>NUCLEOTIDE SEQUENCE</scope>
    <source>
        <strain evidence="3">GSL018</strain>
    </source>
</reference>
<dbReference type="PANTHER" id="PTHR12984:SF3">
    <property type="entry name" value="N-TERMINAL KINASE-LIKE PROTEIN"/>
    <property type="match status" value="1"/>
</dbReference>
<dbReference type="Gene3D" id="1.25.10.10">
    <property type="entry name" value="Leucine-rich Repeat Variant"/>
    <property type="match status" value="1"/>
</dbReference>
<feature type="region of interest" description="Disordered" evidence="1">
    <location>
        <begin position="606"/>
        <end position="680"/>
    </location>
</feature>
<accession>A0A061S498</accession>
<dbReference type="InterPro" id="IPR011989">
    <property type="entry name" value="ARM-like"/>
</dbReference>
<dbReference type="InterPro" id="IPR000719">
    <property type="entry name" value="Prot_kinase_dom"/>
</dbReference>
<dbReference type="GO" id="GO:0005524">
    <property type="term" value="F:ATP binding"/>
    <property type="evidence" value="ECO:0007669"/>
    <property type="project" value="InterPro"/>
</dbReference>
<evidence type="ECO:0000259" key="2">
    <source>
        <dbReference type="PROSITE" id="PS50011"/>
    </source>
</evidence>
<gene>
    <name evidence="3" type="primary">SCYL1</name>
    <name evidence="3" type="ORF">TSPGSL018_13640</name>
</gene>
<evidence type="ECO:0000256" key="1">
    <source>
        <dbReference type="SAM" id="MobiDB-lite"/>
    </source>
</evidence>
<dbReference type="SUPFAM" id="SSF48371">
    <property type="entry name" value="ARM repeat"/>
    <property type="match status" value="1"/>
</dbReference>
<dbReference type="InterPro" id="IPR016024">
    <property type="entry name" value="ARM-type_fold"/>
</dbReference>
<feature type="compositionally biased region" description="Low complexity" evidence="1">
    <location>
        <begin position="623"/>
        <end position="635"/>
    </location>
</feature>
<sequence length="712" mass="77487">MFAKLASIAGVGSSLPFTADADAAYETSWGGWSHMPGTLREDGSAVSIFKKSAPKGDKKLDTARNGVKRLRMMRHPNVLSFKTSIEVEERSEIVVYIVTEPVKPLLQVMTDLNLEGMQRDQYLTMGLYHVASAVSFLSNDVDLVHGNICLAAIVVTPTLDWKLHGLDLMTEHAMPERPPPLAAASFLVGAQYLPGEVGKSDWDAISQGPPWAVDAWGMGCLMQEVYSCKVLAQIEQLRNTECIPEGLRQDYQRLLSSQPTRRLNPAKLVSESGFLKNTLVKTVVFLENLSVKDSAEKDQFFRKLPNLLPSFPQSLCVQKFLPLLQNALEYGGAPPIALSAVLKIGNTLEPEEFQGRVIPIVTKLFTSQERAIRKSLLENISLFGPHLTEKVCEDQIFPEVVKGFTDTNDYLRELTLRSMLTLAPKLTQRTLNNSLLKYLAKLQVDETPGIRANTTVLLGNIAPYLGEAACKRVLLNAFTRALKDQFPPARIAALKALMATSDRHSAEEAAQRIMPSVMPFFVDPIKDVRKAAVQCSDAYIKILKKNAGAMDKRDDEAAEKAAADAAAGGPASAPVPAAQGPQAIKRQDSGKSGYLSWAVSLMSTTGSSAKAAPPPPETERDTGQASASEGAAAQSKTAVDPEPSQAADTRKEVLDTALGAAPGDGWGDDDELLGLEEQEDEAEVQARLRMERLKQKLGSLKRAGERTARRRA</sequence>
<dbReference type="EMBL" id="GBEZ01006324">
    <property type="protein sequence ID" value="JAC79063.1"/>
    <property type="molecule type" value="Transcribed_RNA"/>
</dbReference>
<feature type="compositionally biased region" description="Acidic residues" evidence="1">
    <location>
        <begin position="666"/>
        <end position="680"/>
    </location>
</feature>
<dbReference type="InterPro" id="IPR051177">
    <property type="entry name" value="CIK-Related_Protein"/>
</dbReference>
<feature type="region of interest" description="Disordered" evidence="1">
    <location>
        <begin position="554"/>
        <end position="589"/>
    </location>
</feature>
<protein>
    <submittedName>
        <fullName evidence="3">SCY1-like protein 1</fullName>
    </submittedName>
</protein>
<name>A0A061S498_9CHLO</name>
<dbReference type="InterPro" id="IPR011009">
    <property type="entry name" value="Kinase-like_dom_sf"/>
</dbReference>
<dbReference type="Gene3D" id="1.10.510.10">
    <property type="entry name" value="Transferase(Phosphotransferase) domain 1"/>
    <property type="match status" value="1"/>
</dbReference>
<dbReference type="PANTHER" id="PTHR12984">
    <property type="entry name" value="SCY1-RELATED S/T PROTEIN KINASE-LIKE"/>
    <property type="match status" value="1"/>
</dbReference>
<feature type="domain" description="Protein kinase" evidence="2">
    <location>
        <begin position="3"/>
        <end position="275"/>
    </location>
</feature>
<evidence type="ECO:0000313" key="3">
    <source>
        <dbReference type="EMBL" id="JAC79063.1"/>
    </source>
</evidence>
<dbReference type="Gene3D" id="3.30.200.20">
    <property type="entry name" value="Phosphorylase Kinase, domain 1"/>
    <property type="match status" value="1"/>
</dbReference>
<dbReference type="PROSITE" id="PS50011">
    <property type="entry name" value="PROTEIN_KINASE_DOM"/>
    <property type="match status" value="1"/>
</dbReference>